<dbReference type="Gene3D" id="3.40.50.150">
    <property type="entry name" value="Vaccinia Virus protein VP39"/>
    <property type="match status" value="1"/>
</dbReference>
<dbReference type="SUPFAM" id="SSF53335">
    <property type="entry name" value="S-adenosyl-L-methionine-dependent methyltransferases"/>
    <property type="match status" value="1"/>
</dbReference>
<dbReference type="EMBL" id="BSQG01000006">
    <property type="protein sequence ID" value="GLU49341.1"/>
    <property type="molecule type" value="Genomic_DNA"/>
</dbReference>
<keyword evidence="2" id="KW-0489">Methyltransferase</keyword>
<accession>A0A9W6P999</accession>
<dbReference type="GO" id="GO:0032259">
    <property type="term" value="P:methylation"/>
    <property type="evidence" value="ECO:0007669"/>
    <property type="project" value="UniProtKB-KW"/>
</dbReference>
<dbReference type="Proteomes" id="UP001165092">
    <property type="component" value="Unassembled WGS sequence"/>
</dbReference>
<comment type="caution">
    <text evidence="2">The sequence shown here is derived from an EMBL/GenBank/DDBJ whole genome shotgun (WGS) entry which is preliminary data.</text>
</comment>
<dbReference type="CDD" id="cd02440">
    <property type="entry name" value="AdoMet_MTases"/>
    <property type="match status" value="1"/>
</dbReference>
<gene>
    <name evidence="2" type="ORF">Nans01_36920</name>
</gene>
<protein>
    <submittedName>
        <fullName evidence="2">Methyltransferase</fullName>
    </submittedName>
</protein>
<dbReference type="InterPro" id="IPR041497">
    <property type="entry name" value="Thump-like"/>
</dbReference>
<dbReference type="InterPro" id="IPR029063">
    <property type="entry name" value="SAM-dependent_MTases_sf"/>
</dbReference>
<name>A0A9W6P999_9ACTN</name>
<reference evidence="2" key="1">
    <citation type="submission" date="2023-02" db="EMBL/GenBank/DDBJ databases">
        <title>Nocardiopsis ansamitocini NBRC 112285.</title>
        <authorList>
            <person name="Ichikawa N."/>
            <person name="Sato H."/>
            <person name="Tonouchi N."/>
        </authorList>
    </citation>
    <scope>NUCLEOTIDE SEQUENCE</scope>
    <source>
        <strain evidence="2">NBRC 112285</strain>
    </source>
</reference>
<dbReference type="AlphaFoldDB" id="A0A9W6P999"/>
<dbReference type="GO" id="GO:0008168">
    <property type="term" value="F:methyltransferase activity"/>
    <property type="evidence" value="ECO:0007669"/>
    <property type="project" value="UniProtKB-KW"/>
</dbReference>
<keyword evidence="2" id="KW-0808">Transferase</keyword>
<keyword evidence="3" id="KW-1185">Reference proteome</keyword>
<dbReference type="Pfam" id="PF18096">
    <property type="entry name" value="Thump_like"/>
    <property type="match status" value="1"/>
</dbReference>
<evidence type="ECO:0000313" key="3">
    <source>
        <dbReference type="Proteomes" id="UP001165092"/>
    </source>
</evidence>
<sequence>MEGLDPAEIDADPLKAATRLRADPALAKSHWDVPTTELVNAALTQARLRGRAKEKFGPAADRMFFTPNGLEQATRAPVARHRAGRFAARLGPGGEPPVGDLCCGIGADLIAMAEEGLAVEGVDLDPFTLTVAQANIEAMGLTGLARVRAGDASAVAPEDYSAVFCDPARRGARGRIFNPHAYSPSWDTVTRLAETAPAACVKAAPGIPHDLVPKEVSAEWISVDWEVKEAALWFGGLVEESGPTRSATLIRTKGATPGTTTLTADPDLGAPEVSAPRGYLYEPDGAVVRSHLVAEAARAVDGALIDPAIAYITSDRLVRTPLCRAYVVHEVTPFSLKRLRAALRERDAGKITIKKRGSAVDVDKLRRDLKASGPESAVVVLTRIGDRPFYLLCSEVSGDA</sequence>
<feature type="domain" description="THUMP-like" evidence="1">
    <location>
        <begin position="324"/>
        <end position="394"/>
    </location>
</feature>
<proteinExistence type="predicted"/>
<organism evidence="2 3">
    <name type="scientific">Nocardiopsis ansamitocini</name>
    <dbReference type="NCBI Taxonomy" id="1670832"/>
    <lineage>
        <taxon>Bacteria</taxon>
        <taxon>Bacillati</taxon>
        <taxon>Actinomycetota</taxon>
        <taxon>Actinomycetes</taxon>
        <taxon>Streptosporangiales</taxon>
        <taxon>Nocardiopsidaceae</taxon>
        <taxon>Nocardiopsis</taxon>
    </lineage>
</organism>
<evidence type="ECO:0000313" key="2">
    <source>
        <dbReference type="EMBL" id="GLU49341.1"/>
    </source>
</evidence>
<evidence type="ECO:0000259" key="1">
    <source>
        <dbReference type="Pfam" id="PF18096"/>
    </source>
</evidence>